<comment type="function">
    <text evidence="7">F(1)F(0) ATP synthase produces ATP from ADP in the presence of a proton or sodium gradient. F-type ATPases consist of two structural domains, F(1) containing the extramembraneous catalytic core and F(0) containing the membrane proton channel, linked together by a central stalk and a peripheral stalk. During catalysis, ATP synthesis in the catalytic domain of F(1) is coupled via a rotary mechanism of the central stalk subunits to proton translocation.</text>
</comment>
<keyword evidence="6 7" id="KW-0066">ATP synthesis</keyword>
<evidence type="ECO:0000256" key="3">
    <source>
        <dbReference type="ARBA" id="ARBA00022781"/>
    </source>
</evidence>
<evidence type="ECO:0000256" key="6">
    <source>
        <dbReference type="ARBA" id="ARBA00023310"/>
    </source>
</evidence>
<reference evidence="8 9" key="2">
    <citation type="journal article" date="2016" name="J. Biotechnol.">
        <title>Complete genome sequence of Arthrobacter alpinus ERGS4:06, a yellow pigmented bacterium tolerant to cold and radiations isolated from Sikkim Himalaya.</title>
        <authorList>
            <person name="Kumar R."/>
            <person name="Singh D."/>
            <person name="Swarnkar M.K."/>
            <person name="Singh A.K."/>
            <person name="Kumar S."/>
        </authorList>
    </citation>
    <scope>NUCLEOTIDE SEQUENCE [LARGE SCALE GENOMIC DNA]</scope>
    <source>
        <strain evidence="8 9">ERGS4:06</strain>
    </source>
</reference>
<protein>
    <recommendedName>
        <fullName evidence="7">ATP synthase subunit delta</fullName>
    </recommendedName>
    <alternativeName>
        <fullName evidence="7">ATP synthase F(1) sector subunit delta</fullName>
    </alternativeName>
    <alternativeName>
        <fullName evidence="7">F-type ATPase subunit delta</fullName>
        <shortName evidence="7">F-ATPase subunit delta</shortName>
    </alternativeName>
</protein>
<dbReference type="AlphaFoldDB" id="A0A0S2LYX8"/>
<gene>
    <name evidence="7" type="primary">atpH</name>
    <name evidence="8" type="ORF">AS189_07790</name>
</gene>
<keyword evidence="3 7" id="KW-0375">Hydrogen ion transport</keyword>
<dbReference type="EMBL" id="CP013200">
    <property type="protein sequence ID" value="ALO66411.1"/>
    <property type="molecule type" value="Genomic_DNA"/>
</dbReference>
<evidence type="ECO:0000256" key="1">
    <source>
        <dbReference type="ARBA" id="ARBA00004370"/>
    </source>
</evidence>
<dbReference type="GO" id="GO:0046933">
    <property type="term" value="F:proton-transporting ATP synthase activity, rotational mechanism"/>
    <property type="evidence" value="ECO:0007669"/>
    <property type="project" value="UniProtKB-UniRule"/>
</dbReference>
<evidence type="ECO:0000256" key="2">
    <source>
        <dbReference type="ARBA" id="ARBA00022448"/>
    </source>
</evidence>
<dbReference type="InterPro" id="IPR000711">
    <property type="entry name" value="ATPase_OSCP/dsu"/>
</dbReference>
<reference evidence="9" key="1">
    <citation type="submission" date="2015-11" db="EMBL/GenBank/DDBJ databases">
        <authorList>
            <person name="Kumar R."/>
            <person name="Singh D."/>
            <person name="Swarnkar M.K."/>
            <person name="Singh A.K."/>
            <person name="Kumar S."/>
        </authorList>
    </citation>
    <scope>NUCLEOTIDE SEQUENCE [LARGE SCALE GENOMIC DNA]</scope>
    <source>
        <strain evidence="9">ERGS4:06</strain>
    </source>
</reference>
<evidence type="ECO:0000256" key="7">
    <source>
        <dbReference type="HAMAP-Rule" id="MF_01416"/>
    </source>
</evidence>
<dbReference type="Proteomes" id="UP000059574">
    <property type="component" value="Chromosome"/>
</dbReference>
<dbReference type="OrthoDB" id="5242917at2"/>
<dbReference type="GO" id="GO:0005886">
    <property type="term" value="C:plasma membrane"/>
    <property type="evidence" value="ECO:0007669"/>
    <property type="project" value="UniProtKB-SubCell"/>
</dbReference>
<keyword evidence="7" id="KW-1003">Cell membrane</keyword>
<keyword evidence="2 7" id="KW-0813">Transport</keyword>
<evidence type="ECO:0000313" key="8">
    <source>
        <dbReference type="EMBL" id="ALO66411.1"/>
    </source>
</evidence>
<dbReference type="HAMAP" id="MF_01416">
    <property type="entry name" value="ATP_synth_delta_bact"/>
    <property type="match status" value="1"/>
</dbReference>
<organism evidence="8 9">
    <name type="scientific">Arthrobacter alpinus</name>
    <dbReference type="NCBI Taxonomy" id="656366"/>
    <lineage>
        <taxon>Bacteria</taxon>
        <taxon>Bacillati</taxon>
        <taxon>Actinomycetota</taxon>
        <taxon>Actinomycetes</taxon>
        <taxon>Micrococcales</taxon>
        <taxon>Micrococcaceae</taxon>
        <taxon>Arthrobacter</taxon>
    </lineage>
</organism>
<accession>A0A0S2LYX8</accession>
<keyword evidence="4 7" id="KW-0406">Ion transport</keyword>
<comment type="similarity">
    <text evidence="7">Belongs to the ATPase delta chain family.</text>
</comment>
<dbReference type="PANTHER" id="PTHR11910">
    <property type="entry name" value="ATP SYNTHASE DELTA CHAIN"/>
    <property type="match status" value="1"/>
</dbReference>
<dbReference type="GO" id="GO:0045259">
    <property type="term" value="C:proton-transporting ATP synthase complex"/>
    <property type="evidence" value="ECO:0007669"/>
    <property type="project" value="UniProtKB-KW"/>
</dbReference>
<name>A0A0S2LYX8_9MICC</name>
<comment type="function">
    <text evidence="7">This protein is part of the stalk that links CF(0) to CF(1). It either transmits conformational changes from CF(0) to CF(1) or is implicated in proton conduction.</text>
</comment>
<evidence type="ECO:0000256" key="4">
    <source>
        <dbReference type="ARBA" id="ARBA00023065"/>
    </source>
</evidence>
<sequence length="271" mass="28295">MAGVSSKSLAAALESLEPKLATASIALAQDLFSILELLDSNAGLRRALTDPTRGSADKAALATKLIAGKVSAEAQNVFLELVAARWGLARDLGDALEVLAATSAIAVAEGQGDGSANLDALEEELFTFIRVVGSSHDLQRAFDDAQATGTAKSALAQKVVPGSGNVAALLIRQAVTAPRGLKPTALVQRFVELVAKRQQRWIASVSVTRDLSAEQTARLQAGLNNLYGRELKLNVNIDPTLVGGIKVVVGAEVVDATAATRLAELRRRLAV</sequence>
<keyword evidence="5 7" id="KW-0472">Membrane</keyword>
<dbReference type="NCBIfam" id="NF009967">
    <property type="entry name" value="PRK13430.1"/>
    <property type="match status" value="1"/>
</dbReference>
<evidence type="ECO:0000313" key="9">
    <source>
        <dbReference type="Proteomes" id="UP000059574"/>
    </source>
</evidence>
<dbReference type="Pfam" id="PF00213">
    <property type="entry name" value="OSCP"/>
    <property type="match status" value="1"/>
</dbReference>
<dbReference type="RefSeq" id="WP_062287165.1">
    <property type="nucleotide sequence ID" value="NZ_CP013200.1"/>
</dbReference>
<comment type="subcellular location">
    <subcellularLocation>
        <location evidence="7">Cell membrane</location>
        <topology evidence="7">Peripheral membrane protein</topology>
    </subcellularLocation>
    <subcellularLocation>
        <location evidence="1">Membrane</location>
    </subcellularLocation>
</comment>
<proteinExistence type="inferred from homology"/>
<keyword evidence="7" id="KW-0139">CF(1)</keyword>
<evidence type="ECO:0000256" key="5">
    <source>
        <dbReference type="ARBA" id="ARBA00023136"/>
    </source>
</evidence>